<evidence type="ECO:0000256" key="8">
    <source>
        <dbReference type="PIRSR" id="PIRSR601765-1"/>
    </source>
</evidence>
<keyword evidence="9" id="KW-0472">Membrane</keyword>
<dbReference type="SUPFAM" id="SSF53056">
    <property type="entry name" value="beta-carbonic anhydrase, cab"/>
    <property type="match status" value="1"/>
</dbReference>
<comment type="caution">
    <text evidence="11">The sequence shown here is derived from an EMBL/GenBank/DDBJ whole genome shotgun (WGS) entry which is preliminary data.</text>
</comment>
<keyword evidence="4 8" id="KW-0862">Zinc</keyword>
<evidence type="ECO:0000256" key="6">
    <source>
        <dbReference type="ARBA" id="ARBA00024993"/>
    </source>
</evidence>
<dbReference type="FunFam" id="3.40.1050.10:FF:000006">
    <property type="entry name" value="Carbonic anhydrase"/>
    <property type="match status" value="1"/>
</dbReference>
<accession>A0A0C1QRI0</accession>
<dbReference type="EMBL" id="JHEG04000001">
    <property type="protein sequence ID" value="KAF3891229.1"/>
    <property type="molecule type" value="Genomic_DNA"/>
</dbReference>
<evidence type="ECO:0000256" key="5">
    <source>
        <dbReference type="ARBA" id="ARBA00023239"/>
    </source>
</evidence>
<evidence type="ECO:0000256" key="7">
    <source>
        <dbReference type="ARBA" id="ARBA00048348"/>
    </source>
</evidence>
<dbReference type="GO" id="GO:0004089">
    <property type="term" value="F:carbonate dehydratase activity"/>
    <property type="evidence" value="ECO:0007669"/>
    <property type="project" value="UniProtKB-EC"/>
</dbReference>
<feature type="binding site" evidence="8">
    <location>
        <position position="151"/>
    </location>
    <ligand>
        <name>Zn(2+)</name>
        <dbReference type="ChEBI" id="CHEBI:29105"/>
    </ligand>
</feature>
<reference evidence="11" key="1">
    <citation type="journal article" date="2015" name="Genome Announc.">
        <title>Draft Genome Sequence of Tolypothrix boutellei Strain VB521301.</title>
        <authorList>
            <person name="Chandrababunaidu M.M."/>
            <person name="Singh D."/>
            <person name="Sen D."/>
            <person name="Bhan S."/>
            <person name="Das S."/>
            <person name="Gupta A."/>
            <person name="Adhikary S.P."/>
            <person name="Tripathy S."/>
        </authorList>
    </citation>
    <scope>NUCLEOTIDE SEQUENCE</scope>
    <source>
        <strain evidence="11">VB521301</strain>
    </source>
</reference>
<dbReference type="InterPro" id="IPR006311">
    <property type="entry name" value="TAT_signal"/>
</dbReference>
<dbReference type="PROSITE" id="PS51318">
    <property type="entry name" value="TAT"/>
    <property type="match status" value="1"/>
</dbReference>
<feature type="transmembrane region" description="Helical" evidence="9">
    <location>
        <begin position="12"/>
        <end position="29"/>
    </location>
</feature>
<feature type="binding site" evidence="8">
    <location>
        <position position="98"/>
    </location>
    <ligand>
        <name>Zn(2+)</name>
        <dbReference type="ChEBI" id="CHEBI:29105"/>
    </ligand>
</feature>
<dbReference type="Pfam" id="PF00484">
    <property type="entry name" value="Pro_CA"/>
    <property type="match status" value="1"/>
</dbReference>
<evidence type="ECO:0000256" key="3">
    <source>
        <dbReference type="ARBA" id="ARBA00022723"/>
    </source>
</evidence>
<feature type="binding site" evidence="8">
    <location>
        <position position="100"/>
    </location>
    <ligand>
        <name>Zn(2+)</name>
        <dbReference type="ChEBI" id="CHEBI:29105"/>
    </ligand>
</feature>
<comment type="similarity">
    <text evidence="1">Belongs to the beta-class carbonic anhydrase family.</text>
</comment>
<keyword evidence="3 8" id="KW-0479">Metal-binding</keyword>
<dbReference type="OrthoDB" id="9797527at2"/>
<feature type="binding site" evidence="8">
    <location>
        <position position="154"/>
    </location>
    <ligand>
        <name>Zn(2+)</name>
        <dbReference type="ChEBI" id="CHEBI:29105"/>
    </ligand>
</feature>
<dbReference type="Gene3D" id="3.40.1050.10">
    <property type="entry name" value="Carbonic anhydrase"/>
    <property type="match status" value="1"/>
</dbReference>
<comment type="catalytic activity">
    <reaction evidence="7">
        <text>hydrogencarbonate + H(+) = CO2 + H2O</text>
        <dbReference type="Rhea" id="RHEA:10748"/>
        <dbReference type="ChEBI" id="CHEBI:15377"/>
        <dbReference type="ChEBI" id="CHEBI:15378"/>
        <dbReference type="ChEBI" id="CHEBI:16526"/>
        <dbReference type="ChEBI" id="CHEBI:17544"/>
        <dbReference type="EC" id="4.2.1.1"/>
    </reaction>
</comment>
<keyword evidence="12" id="KW-1185">Reference proteome</keyword>
<dbReference type="CDD" id="cd03378">
    <property type="entry name" value="beta_CA_cladeC"/>
    <property type="match status" value="1"/>
</dbReference>
<evidence type="ECO:0000256" key="4">
    <source>
        <dbReference type="ARBA" id="ARBA00022833"/>
    </source>
</evidence>
<sequence length="240" mass="25822">MSRINGFVGRRNFLLGAASFATAGGLLWYQRTTSILQAEGAQTNPVNPHPVTATEALKRLLEGNQRFVDQKRKYPDQSLKHVQSLAKGQYPFAAVLGCADSRVPTEIIFDQGLGNLFVVRVAGNVASDMAIGSLEYATSVLGSQLIVVLGHKKCGAVMAALQEKPAPGRINYIVREIRPAIARARLTEGDVGENAIAANIKYQAEKLQSQSTILANLIQKGKLQVVGACYDINTGRVSIC</sequence>
<dbReference type="AlphaFoldDB" id="A0A0C1QRI0"/>
<evidence type="ECO:0000256" key="1">
    <source>
        <dbReference type="ARBA" id="ARBA00006217"/>
    </source>
</evidence>
<dbReference type="InterPro" id="IPR001765">
    <property type="entry name" value="Carbonic_anhydrase"/>
</dbReference>
<name>A0A0C1QRI0_9CYAN</name>
<dbReference type="InterPro" id="IPR036874">
    <property type="entry name" value="Carbonic_anhydrase_sf"/>
</dbReference>
<dbReference type="PANTHER" id="PTHR11002:SF79">
    <property type="entry name" value="CARBONIC ANHYDRASE 2"/>
    <property type="match status" value="1"/>
</dbReference>
<evidence type="ECO:0000256" key="9">
    <source>
        <dbReference type="SAM" id="Phobius"/>
    </source>
</evidence>
<dbReference type="RefSeq" id="WP_038086005.1">
    <property type="nucleotide sequence ID" value="NZ_JHEG04000001.1"/>
</dbReference>
<keyword evidence="9" id="KW-1133">Transmembrane helix</keyword>
<dbReference type="PANTHER" id="PTHR11002">
    <property type="entry name" value="CARBONIC ANHYDRASE"/>
    <property type="match status" value="1"/>
</dbReference>
<evidence type="ECO:0000313" key="11">
    <source>
        <dbReference type="EMBL" id="KIE08094.1"/>
    </source>
</evidence>
<comment type="function">
    <text evidence="6">Catalyzes the reversible hydration of carbon dioxide to form bicarbonate.</text>
</comment>
<comment type="cofactor">
    <cofactor evidence="8">
        <name>Zn(2+)</name>
        <dbReference type="ChEBI" id="CHEBI:29105"/>
    </cofactor>
    <text evidence="8">Binds 1 zinc ion per subunit.</text>
</comment>
<evidence type="ECO:0000313" key="12">
    <source>
        <dbReference type="Proteomes" id="UP000029738"/>
    </source>
</evidence>
<evidence type="ECO:0000313" key="10">
    <source>
        <dbReference type="EMBL" id="KAF3891229.1"/>
    </source>
</evidence>
<dbReference type="STRING" id="1479485.DA73_0238665"/>
<gene>
    <name evidence="11" type="ORF">DA73_0238665</name>
    <name evidence="10" type="ORF">DA73_0400031370</name>
</gene>
<keyword evidence="5" id="KW-0456">Lyase</keyword>
<dbReference type="SMART" id="SM00947">
    <property type="entry name" value="Pro_CA"/>
    <property type="match status" value="1"/>
</dbReference>
<dbReference type="GO" id="GO:0008270">
    <property type="term" value="F:zinc ion binding"/>
    <property type="evidence" value="ECO:0007669"/>
    <property type="project" value="InterPro"/>
</dbReference>
<reference evidence="10" key="2">
    <citation type="submission" date="2019-11" db="EMBL/GenBank/DDBJ databases">
        <title>Improved Assembly of Tolypothrix boutellei genome.</title>
        <authorList>
            <person name="Sarangi A.N."/>
            <person name="Mukherjee M."/>
            <person name="Ghosh S."/>
            <person name="Singh D."/>
            <person name="Das A."/>
            <person name="Kant S."/>
            <person name="Prusty A."/>
            <person name="Tripathy S."/>
        </authorList>
    </citation>
    <scope>NUCLEOTIDE SEQUENCE</scope>
    <source>
        <strain evidence="10">VB521301</strain>
    </source>
</reference>
<protein>
    <recommendedName>
        <fullName evidence="2">carbonic anhydrase</fullName>
        <ecNumber evidence="2">4.2.1.1</ecNumber>
    </recommendedName>
</protein>
<dbReference type="EMBL" id="JHEG02000059">
    <property type="protein sequence ID" value="KIE08094.1"/>
    <property type="molecule type" value="Genomic_DNA"/>
</dbReference>
<dbReference type="Proteomes" id="UP000029738">
    <property type="component" value="Unassembled WGS sequence"/>
</dbReference>
<proteinExistence type="inferred from homology"/>
<dbReference type="EC" id="4.2.1.1" evidence="2"/>
<evidence type="ECO:0000256" key="2">
    <source>
        <dbReference type="ARBA" id="ARBA00012925"/>
    </source>
</evidence>
<keyword evidence="9" id="KW-0812">Transmembrane</keyword>
<organism evidence="11">
    <name type="scientific">Tolypothrix bouteillei VB521301</name>
    <dbReference type="NCBI Taxonomy" id="1479485"/>
    <lineage>
        <taxon>Bacteria</taxon>
        <taxon>Bacillati</taxon>
        <taxon>Cyanobacteriota</taxon>
        <taxon>Cyanophyceae</taxon>
        <taxon>Nostocales</taxon>
        <taxon>Tolypothrichaceae</taxon>
        <taxon>Tolypothrix</taxon>
    </lineage>
</organism>